<evidence type="ECO:0000313" key="3">
    <source>
        <dbReference type="EMBL" id="TKD67706.1"/>
    </source>
</evidence>
<evidence type="ECO:0000313" key="4">
    <source>
        <dbReference type="Proteomes" id="UP000035996"/>
    </source>
</evidence>
<name>A0A0J6CWK0_9BACL</name>
<reference evidence="2" key="1">
    <citation type="submission" date="2015-06" db="EMBL/GenBank/DDBJ databases">
        <authorList>
            <person name="Liu B."/>
            <person name="Wang J."/>
            <person name="Zhu Y."/>
            <person name="Liu G."/>
            <person name="Chen Q."/>
            <person name="Zheng C."/>
            <person name="Che J."/>
            <person name="Ge C."/>
            <person name="Shi H."/>
            <person name="Pan Z."/>
            <person name="Liu X."/>
        </authorList>
    </citation>
    <scope>NUCLEOTIDE SEQUENCE [LARGE SCALE GENOMIC DNA]</scope>
    <source>
        <strain evidence="2">DSM 16346</strain>
    </source>
</reference>
<dbReference type="EMBL" id="SWFM01000008">
    <property type="protein sequence ID" value="TKD67706.1"/>
    <property type="molecule type" value="Genomic_DNA"/>
</dbReference>
<accession>A0A0J6CWK0</accession>
<dbReference type="GO" id="GO:0003677">
    <property type="term" value="F:DNA binding"/>
    <property type="evidence" value="ECO:0007669"/>
    <property type="project" value="InterPro"/>
</dbReference>
<keyword evidence="4" id="KW-1185">Reference proteome</keyword>
<dbReference type="STRING" id="157733.AB986_10750"/>
<dbReference type="Proteomes" id="UP000310541">
    <property type="component" value="Unassembled WGS sequence"/>
</dbReference>
<dbReference type="Proteomes" id="UP000035996">
    <property type="component" value="Unassembled WGS sequence"/>
</dbReference>
<organism evidence="2 4">
    <name type="scientific">Guptibacillus hwajinpoensis</name>
    <dbReference type="NCBI Taxonomy" id="208199"/>
    <lineage>
        <taxon>Bacteria</taxon>
        <taxon>Bacillati</taxon>
        <taxon>Bacillota</taxon>
        <taxon>Bacilli</taxon>
        <taxon>Bacillales</taxon>
        <taxon>Guptibacillaceae</taxon>
        <taxon>Guptibacillus</taxon>
    </lineage>
</organism>
<dbReference type="OrthoDB" id="2166477at2"/>
<evidence type="ECO:0000313" key="2">
    <source>
        <dbReference type="EMBL" id="KMM36449.1"/>
    </source>
</evidence>
<evidence type="ECO:0008006" key="6">
    <source>
        <dbReference type="Google" id="ProtNLM"/>
    </source>
</evidence>
<reference evidence="3 5" key="2">
    <citation type="submission" date="2019-04" db="EMBL/GenBank/DDBJ databases">
        <title>Genome sequence of Bacillus hwajinpoensis strain Y2.</title>
        <authorList>
            <person name="Fair J.L."/>
            <person name="Maclea K.S."/>
        </authorList>
    </citation>
    <scope>NUCLEOTIDE SEQUENCE [LARGE SCALE GENOMIC DNA]</scope>
    <source>
        <strain evidence="3 5">Y2</strain>
    </source>
</reference>
<accession>A0A4U1MCA2</accession>
<dbReference type="NCBIfam" id="TIGR01764">
    <property type="entry name" value="excise"/>
    <property type="match status" value="1"/>
</dbReference>
<evidence type="ECO:0000256" key="1">
    <source>
        <dbReference type="SAM" id="MobiDB-lite"/>
    </source>
</evidence>
<feature type="compositionally biased region" description="Acidic residues" evidence="1">
    <location>
        <begin position="61"/>
        <end position="76"/>
    </location>
</feature>
<sequence>MYLTVKETAEYLSLPESYIETLIREKRVRTLFDGEQYLLYKEQFNTHFEQLEKMKKRMEEEANEPLPEDPDVKDED</sequence>
<proteinExistence type="predicted"/>
<dbReference type="EMBL" id="LELK01000004">
    <property type="protein sequence ID" value="KMM36449.1"/>
    <property type="molecule type" value="Genomic_DNA"/>
</dbReference>
<gene>
    <name evidence="2" type="ORF">AB986_10750</name>
    <name evidence="3" type="ORF">FBF83_18745</name>
</gene>
<protein>
    <recommendedName>
        <fullName evidence="6">Helix-turn-helix domain-containing protein</fullName>
    </recommendedName>
</protein>
<dbReference type="PATRIC" id="fig|157733.3.peg.161"/>
<dbReference type="AlphaFoldDB" id="A0A0J6CWK0"/>
<dbReference type="RefSeq" id="WP_048311162.1">
    <property type="nucleotide sequence ID" value="NZ_CP119526.1"/>
</dbReference>
<comment type="caution">
    <text evidence="2">The sequence shown here is derived from an EMBL/GenBank/DDBJ whole genome shotgun (WGS) entry which is preliminary data.</text>
</comment>
<feature type="region of interest" description="Disordered" evidence="1">
    <location>
        <begin position="56"/>
        <end position="76"/>
    </location>
</feature>
<dbReference type="InterPro" id="IPR010093">
    <property type="entry name" value="SinI_DNA-bd"/>
</dbReference>
<dbReference type="GeneID" id="301325135"/>
<evidence type="ECO:0000313" key="5">
    <source>
        <dbReference type="Proteomes" id="UP000310541"/>
    </source>
</evidence>